<evidence type="ECO:0000313" key="20">
    <source>
        <dbReference type="EMBL" id="TFK20469.1"/>
    </source>
</evidence>
<comment type="subcellular location">
    <subcellularLocation>
        <location evidence="2">Secreted</location>
    </subcellularLocation>
</comment>
<comment type="catalytic activity">
    <reaction evidence="11">
        <text>pyranose + acceptor = pyranos-2,3-diulose + reduced acceptor.</text>
        <dbReference type="EC" id="1.1.99.29"/>
    </reaction>
</comment>
<keyword evidence="8 16" id="KW-0274">FAD</keyword>
<evidence type="ECO:0000256" key="13">
    <source>
        <dbReference type="ARBA" id="ARBA00034050"/>
    </source>
</evidence>
<dbReference type="Pfam" id="PF05199">
    <property type="entry name" value="GMC_oxred_C"/>
    <property type="match status" value="1"/>
</dbReference>
<gene>
    <name evidence="20" type="ORF">FA15DRAFT_720451</name>
</gene>
<proteinExistence type="inferred from homology"/>
<dbReference type="Gene3D" id="3.50.50.60">
    <property type="entry name" value="FAD/NAD(P)-binding domain"/>
    <property type="match status" value="1"/>
</dbReference>
<accession>A0A5C3KJK3</accession>
<dbReference type="AlphaFoldDB" id="A0A5C3KJK3"/>
<dbReference type="EMBL" id="ML210299">
    <property type="protein sequence ID" value="TFK20469.1"/>
    <property type="molecule type" value="Genomic_DNA"/>
</dbReference>
<keyword evidence="6" id="KW-0964">Secreted</keyword>
<evidence type="ECO:0000256" key="12">
    <source>
        <dbReference type="ARBA" id="ARBA00034029"/>
    </source>
</evidence>
<evidence type="ECO:0000256" key="16">
    <source>
        <dbReference type="PIRSR" id="PIRSR000137-2"/>
    </source>
</evidence>
<evidence type="ECO:0000256" key="11">
    <source>
        <dbReference type="ARBA" id="ARBA00034010"/>
    </source>
</evidence>
<dbReference type="GO" id="GO:0050660">
    <property type="term" value="F:flavin adenine dinucleotide binding"/>
    <property type="evidence" value="ECO:0007669"/>
    <property type="project" value="InterPro"/>
</dbReference>
<dbReference type="SUPFAM" id="SSF54373">
    <property type="entry name" value="FAD-linked reductases, C-terminal domain"/>
    <property type="match status" value="1"/>
</dbReference>
<dbReference type="OrthoDB" id="269227at2759"/>
<dbReference type="SUPFAM" id="SSF51905">
    <property type="entry name" value="FAD/NAD(P)-binding domain"/>
    <property type="match status" value="1"/>
</dbReference>
<dbReference type="Pfam" id="PF00732">
    <property type="entry name" value="GMC_oxred_N"/>
    <property type="match status" value="1"/>
</dbReference>
<feature type="active site" description="Proton acceptor" evidence="15">
    <location>
        <position position="571"/>
    </location>
</feature>
<protein>
    <recommendedName>
        <fullName evidence="5">pyranose dehydrogenase (acceptor)</fullName>
        <ecNumber evidence="5">1.1.99.29</ecNumber>
    </recommendedName>
</protein>
<comment type="catalytic activity">
    <reaction evidence="14">
        <text>a pyranoside + acceptor = a pyranosid-3,4-diulose + reduced acceptor.</text>
        <dbReference type="EC" id="1.1.99.29"/>
    </reaction>
</comment>
<keyword evidence="17" id="KW-0732">Signal</keyword>
<dbReference type="Proteomes" id="UP000307440">
    <property type="component" value="Unassembled WGS sequence"/>
</dbReference>
<evidence type="ECO:0000256" key="14">
    <source>
        <dbReference type="ARBA" id="ARBA00034059"/>
    </source>
</evidence>
<evidence type="ECO:0000256" key="10">
    <source>
        <dbReference type="ARBA" id="ARBA00033986"/>
    </source>
</evidence>
<dbReference type="InterPro" id="IPR012132">
    <property type="entry name" value="GMC_OxRdtase"/>
</dbReference>
<evidence type="ECO:0000256" key="1">
    <source>
        <dbReference type="ARBA" id="ARBA00001974"/>
    </source>
</evidence>
<comment type="cofactor">
    <cofactor evidence="1 16">
        <name>FAD</name>
        <dbReference type="ChEBI" id="CHEBI:57692"/>
    </cofactor>
</comment>
<organism evidence="20 21">
    <name type="scientific">Coprinopsis marcescibilis</name>
    <name type="common">Agaric fungus</name>
    <name type="synonym">Psathyrella marcescibilis</name>
    <dbReference type="NCBI Taxonomy" id="230819"/>
    <lineage>
        <taxon>Eukaryota</taxon>
        <taxon>Fungi</taxon>
        <taxon>Dikarya</taxon>
        <taxon>Basidiomycota</taxon>
        <taxon>Agaricomycotina</taxon>
        <taxon>Agaricomycetes</taxon>
        <taxon>Agaricomycetidae</taxon>
        <taxon>Agaricales</taxon>
        <taxon>Agaricineae</taxon>
        <taxon>Psathyrellaceae</taxon>
        <taxon>Coprinopsis</taxon>
    </lineage>
</organism>
<evidence type="ECO:0000256" key="5">
    <source>
        <dbReference type="ARBA" id="ARBA00013177"/>
    </source>
</evidence>
<feature type="binding site" evidence="16">
    <location>
        <position position="267"/>
    </location>
    <ligand>
        <name>FAD</name>
        <dbReference type="ChEBI" id="CHEBI:57692"/>
    </ligand>
</feature>
<feature type="signal peptide" evidence="17">
    <location>
        <begin position="1"/>
        <end position="23"/>
    </location>
</feature>
<evidence type="ECO:0000256" key="17">
    <source>
        <dbReference type="SAM" id="SignalP"/>
    </source>
</evidence>
<dbReference type="InterPro" id="IPR036188">
    <property type="entry name" value="FAD/NAD-bd_sf"/>
</dbReference>
<dbReference type="EC" id="1.1.99.29" evidence="5"/>
<dbReference type="PANTHER" id="PTHR11552:SF147">
    <property type="entry name" value="CHOLINE DEHYDROGENASE, MITOCHONDRIAL"/>
    <property type="match status" value="1"/>
</dbReference>
<evidence type="ECO:0000259" key="18">
    <source>
        <dbReference type="Pfam" id="PF00732"/>
    </source>
</evidence>
<evidence type="ECO:0000256" key="8">
    <source>
        <dbReference type="ARBA" id="ARBA00022827"/>
    </source>
</evidence>
<feature type="chain" id="PRO_5022964666" description="pyranose dehydrogenase (acceptor)" evidence="17">
    <location>
        <begin position="24"/>
        <end position="595"/>
    </location>
</feature>
<feature type="binding site" evidence="16">
    <location>
        <position position="118"/>
    </location>
    <ligand>
        <name>FAD</name>
        <dbReference type="ChEBI" id="CHEBI:57692"/>
    </ligand>
</feature>
<reference evidence="20 21" key="1">
    <citation type="journal article" date="2019" name="Nat. Ecol. Evol.">
        <title>Megaphylogeny resolves global patterns of mushroom evolution.</title>
        <authorList>
            <person name="Varga T."/>
            <person name="Krizsan K."/>
            <person name="Foldi C."/>
            <person name="Dima B."/>
            <person name="Sanchez-Garcia M."/>
            <person name="Sanchez-Ramirez S."/>
            <person name="Szollosi G.J."/>
            <person name="Szarkandi J.G."/>
            <person name="Papp V."/>
            <person name="Albert L."/>
            <person name="Andreopoulos W."/>
            <person name="Angelini C."/>
            <person name="Antonin V."/>
            <person name="Barry K.W."/>
            <person name="Bougher N.L."/>
            <person name="Buchanan P."/>
            <person name="Buyck B."/>
            <person name="Bense V."/>
            <person name="Catcheside P."/>
            <person name="Chovatia M."/>
            <person name="Cooper J."/>
            <person name="Damon W."/>
            <person name="Desjardin D."/>
            <person name="Finy P."/>
            <person name="Geml J."/>
            <person name="Haridas S."/>
            <person name="Hughes K."/>
            <person name="Justo A."/>
            <person name="Karasinski D."/>
            <person name="Kautmanova I."/>
            <person name="Kiss B."/>
            <person name="Kocsube S."/>
            <person name="Kotiranta H."/>
            <person name="LaButti K.M."/>
            <person name="Lechner B.E."/>
            <person name="Liimatainen K."/>
            <person name="Lipzen A."/>
            <person name="Lukacs Z."/>
            <person name="Mihaltcheva S."/>
            <person name="Morgado L.N."/>
            <person name="Niskanen T."/>
            <person name="Noordeloos M.E."/>
            <person name="Ohm R.A."/>
            <person name="Ortiz-Santana B."/>
            <person name="Ovrebo C."/>
            <person name="Racz N."/>
            <person name="Riley R."/>
            <person name="Savchenko A."/>
            <person name="Shiryaev A."/>
            <person name="Soop K."/>
            <person name="Spirin V."/>
            <person name="Szebenyi C."/>
            <person name="Tomsovsky M."/>
            <person name="Tulloss R.E."/>
            <person name="Uehling J."/>
            <person name="Grigoriev I.V."/>
            <person name="Vagvolgyi C."/>
            <person name="Papp T."/>
            <person name="Martin F.M."/>
            <person name="Miettinen O."/>
            <person name="Hibbett D.S."/>
            <person name="Nagy L.G."/>
        </authorList>
    </citation>
    <scope>NUCLEOTIDE SEQUENCE [LARGE SCALE GENOMIC DNA]</scope>
    <source>
        <strain evidence="20 21">CBS 121175</strain>
    </source>
</reference>
<comment type="catalytic activity">
    <reaction evidence="13">
        <text>a pyranoside + acceptor = a pyranosid-3-ulose + reduced acceptor.</text>
        <dbReference type="EC" id="1.1.99.29"/>
    </reaction>
</comment>
<feature type="domain" description="Glucose-methanol-choline oxidoreductase C-terminal" evidence="19">
    <location>
        <begin position="445"/>
        <end position="580"/>
    </location>
</feature>
<comment type="catalytic activity">
    <reaction evidence="10">
        <text>pyranose + acceptor = pyranos-2-ulose + reduced acceptor.</text>
        <dbReference type="EC" id="1.1.99.29"/>
    </reaction>
</comment>
<dbReference type="STRING" id="230819.A0A5C3KJK3"/>
<evidence type="ECO:0000256" key="7">
    <source>
        <dbReference type="ARBA" id="ARBA00022630"/>
    </source>
</evidence>
<evidence type="ECO:0000256" key="2">
    <source>
        <dbReference type="ARBA" id="ARBA00004613"/>
    </source>
</evidence>
<dbReference type="PANTHER" id="PTHR11552">
    <property type="entry name" value="GLUCOSE-METHANOL-CHOLINE GMC OXIDOREDUCTASE"/>
    <property type="match status" value="1"/>
</dbReference>
<keyword evidence="21" id="KW-1185">Reference proteome</keyword>
<evidence type="ECO:0000256" key="9">
    <source>
        <dbReference type="ARBA" id="ARBA00024699"/>
    </source>
</evidence>
<evidence type="ECO:0000256" key="3">
    <source>
        <dbReference type="ARBA" id="ARBA00010790"/>
    </source>
</evidence>
<name>A0A5C3KJK3_COPMA</name>
<feature type="active site" description="Proton donor" evidence="15">
    <location>
        <position position="527"/>
    </location>
</feature>
<comment type="similarity">
    <text evidence="3">Belongs to the GMC oxidoreductase family.</text>
</comment>
<evidence type="ECO:0000256" key="4">
    <source>
        <dbReference type="ARBA" id="ARBA00011245"/>
    </source>
</evidence>
<evidence type="ECO:0000256" key="15">
    <source>
        <dbReference type="PIRSR" id="PIRSR000137-1"/>
    </source>
</evidence>
<dbReference type="PIRSF" id="PIRSF000137">
    <property type="entry name" value="Alcohol_oxidase"/>
    <property type="match status" value="1"/>
</dbReference>
<feature type="domain" description="Glucose-methanol-choline oxidoreductase N-terminal" evidence="18">
    <location>
        <begin position="44"/>
        <end position="351"/>
    </location>
</feature>
<dbReference type="InterPro" id="IPR000172">
    <property type="entry name" value="GMC_OxRdtase_N"/>
</dbReference>
<comment type="catalytic activity">
    <reaction evidence="12">
        <text>pyranose + acceptor = pyranos-3-ulose + reduced acceptor.</text>
        <dbReference type="EC" id="1.1.99.29"/>
    </reaction>
</comment>
<evidence type="ECO:0000313" key="21">
    <source>
        <dbReference type="Proteomes" id="UP000307440"/>
    </source>
</evidence>
<dbReference type="GO" id="GO:0005576">
    <property type="term" value="C:extracellular region"/>
    <property type="evidence" value="ECO:0007669"/>
    <property type="project" value="UniProtKB-SubCell"/>
</dbReference>
<keyword evidence="7" id="KW-0285">Flavoprotein</keyword>
<dbReference type="InterPro" id="IPR007867">
    <property type="entry name" value="GMC_OxRtase_C"/>
</dbReference>
<dbReference type="Gene3D" id="3.30.560.10">
    <property type="entry name" value="Glucose Oxidase, domain 3"/>
    <property type="match status" value="1"/>
</dbReference>
<evidence type="ECO:0000259" key="19">
    <source>
        <dbReference type="Pfam" id="PF05199"/>
    </source>
</evidence>
<comment type="function">
    <text evidence="9">Catalyzes the single-oxidation or sequential double oxidation reaction of carbohydrates primarily at carbon-2 and/or carbon-3 with the concomitant reduction of the flavin. The enzyme exhibits a broad sugar substrate specificity, oxidizing different aldopyranoses to the corresponding C-1, C-2, C-3 or C-1,2, C-2,3 and C-3,4 (di)dehydro sugars with substrate-specific regioselectivity. Accepts only a narrow range of electron acceptors such as substituted benzoquinones and complexed metal ions and reacts extremely slowly with O(2) as acceptor. May play a role in the natural recycling of plant matter by oxidizing all major monosaccharides in lignocellulose and by reducing quinone compounds or reactive radical species generated during lignin depolymerization.</text>
</comment>
<dbReference type="GO" id="GO:0033718">
    <property type="term" value="F:pyranose dehydrogenase (acceptor) activity"/>
    <property type="evidence" value="ECO:0007669"/>
    <property type="project" value="UniProtKB-EC"/>
</dbReference>
<sequence>MTKGVSSFISLSLCLLAIHIGTSVSVVLQNPSQLSSRASFDFIVVGSGPGGATVASRLSENHRFNVLLIEAGTDNEGVLDLQVPGFMLQIPKTYEWNTTTAPIASLGGRSIDFQRGHVLGGGSSVNGMAYTRGAADDYNRWARLTGDDGWRWNNLWKYIRKNERFTTAPNSRNVTGEFNPEFHGYSGTLQVSVQGAPHTLLDRLALESVQAQNEFSFNRDYNSGRPIGLGFLQTTIGNGERSSAATGYLNASVRARPNLTILLNTFVTRVLSAGRESKTNRINSIEIGNRAERRILRTITANNEVILSAGVLGSPQILLNSGIGDTRELNALGIRTIHNLPDVGRNFADHVNLAVTYLPTANATPPIDPVSAMQQWTTSRSGPFIGQVFNANHLLLARIPSNSSVWNGRQDPSSGSYTPHIEHIPMELAYPGLSMIGGLAVLLQPTSVGSVKLRSKSPFDEIILQPGYLQSQLDLDVLAEGIRLVKRFTSTPGWANVLGAPTYPDPDVLPRNEWVVAVRQQASAGLHGVGTASMSPRSSRDGVVTPDLKVKGLEGLRVVDASVIPKPSSGHTQVPVYILAERAAELIAEDWSRGR</sequence>
<evidence type="ECO:0000256" key="6">
    <source>
        <dbReference type="ARBA" id="ARBA00022525"/>
    </source>
</evidence>
<comment type="subunit">
    <text evidence="4">Monomer.</text>
</comment>